<feature type="region of interest" description="Disordered" evidence="1">
    <location>
        <begin position="319"/>
        <end position="370"/>
    </location>
</feature>
<feature type="compositionally biased region" description="Low complexity" evidence="1">
    <location>
        <begin position="449"/>
        <end position="479"/>
    </location>
</feature>
<feature type="compositionally biased region" description="Basic and acidic residues" evidence="1">
    <location>
        <begin position="419"/>
        <end position="435"/>
    </location>
</feature>
<feature type="region of interest" description="Disordered" evidence="1">
    <location>
        <begin position="234"/>
        <end position="274"/>
    </location>
</feature>
<dbReference type="AlphaFoldDB" id="A0AAD4DA26"/>
<sequence length="528" mass="56756">MDIERRRQMYNSTRHLQAFPPVTQTPEPDATQKNWNTSLSPRTPALTFGAAIEANRRSAQGCHQQGFKSEEEESGSSSRLSRQLPISSPGHQIHPATEPGPLYGVRPPKFTHRHAHYDVPFYGIENVEISSSRYELLTQSNSIKDLGVLNDPLQAVGVSGGGRRSGGNGAGDGSGRASLLSKHREHIWSIAHEEEYGSAEMTGVAEGDVDIELLRGRFKRTQRMLPIVQLPPVAAAGSTSGSGSGSAELQRQGARGKSWSETTSRARGRKATDTRIEIDNDSQFEMTNMETVSSLATLSTTTSSNSNNGVLLLATDRRRHGHGHGHGYGHRRSSRPPRLPRPISQGVYGPDSFQESLDNLKEGPERPTGSIKRSLAIVSRHWKTWLCVGMLLAVAIVIPLMLKKKGSSGDGKLIASVGHDSEHGGDELEDRKTTTAKESSGGGGRTIVTKTTTPFPSSTKGVKTSLISTSTSSSLSSETRTPKATVRQSLTARTPSRRRFKAVTIATTSSSSGNVAPTSRATSLSAPV</sequence>
<feature type="compositionally biased region" description="Polar residues" evidence="1">
    <location>
        <begin position="505"/>
        <end position="528"/>
    </location>
</feature>
<evidence type="ECO:0000313" key="2">
    <source>
        <dbReference type="EMBL" id="KAG0271525.1"/>
    </source>
</evidence>
<feature type="compositionally biased region" description="Gly residues" evidence="1">
    <location>
        <begin position="158"/>
        <end position="174"/>
    </location>
</feature>
<reference evidence="2" key="1">
    <citation type="journal article" date="2020" name="Fungal Divers.">
        <title>Resolving the Mortierellaceae phylogeny through synthesis of multi-gene phylogenetics and phylogenomics.</title>
        <authorList>
            <person name="Vandepol N."/>
            <person name="Liber J."/>
            <person name="Desiro A."/>
            <person name="Na H."/>
            <person name="Kennedy M."/>
            <person name="Barry K."/>
            <person name="Grigoriev I.V."/>
            <person name="Miller A.N."/>
            <person name="O'Donnell K."/>
            <person name="Stajich J.E."/>
            <person name="Bonito G."/>
        </authorList>
    </citation>
    <scope>NUCLEOTIDE SEQUENCE</scope>
    <source>
        <strain evidence="2">NRRL 28262</strain>
    </source>
</reference>
<evidence type="ECO:0000313" key="3">
    <source>
        <dbReference type="Proteomes" id="UP001194580"/>
    </source>
</evidence>
<name>A0AAD4DA26_9FUNG</name>
<feature type="region of interest" description="Disordered" evidence="1">
    <location>
        <begin position="1"/>
        <end position="43"/>
    </location>
</feature>
<feature type="compositionally biased region" description="Polar residues" evidence="1">
    <location>
        <begin position="79"/>
        <end position="90"/>
    </location>
</feature>
<evidence type="ECO:0000256" key="1">
    <source>
        <dbReference type="SAM" id="MobiDB-lite"/>
    </source>
</evidence>
<feature type="region of interest" description="Disordered" evidence="1">
    <location>
        <begin position="406"/>
        <end position="528"/>
    </location>
</feature>
<feature type="compositionally biased region" description="Low complexity" evidence="1">
    <location>
        <begin position="234"/>
        <end position="247"/>
    </location>
</feature>
<accession>A0AAD4DA26</accession>
<protein>
    <submittedName>
        <fullName evidence="2">Uncharacterized protein</fullName>
    </submittedName>
</protein>
<proteinExistence type="predicted"/>
<feature type="region of interest" description="Disordered" evidence="1">
    <location>
        <begin position="157"/>
        <end position="177"/>
    </location>
</feature>
<gene>
    <name evidence="2" type="ORF">BGZ95_000657</name>
</gene>
<keyword evidence="3" id="KW-1185">Reference proteome</keyword>
<feature type="compositionally biased region" description="Basic residues" evidence="1">
    <location>
        <begin position="319"/>
        <end position="335"/>
    </location>
</feature>
<comment type="caution">
    <text evidence="2">The sequence shown here is derived from an EMBL/GenBank/DDBJ whole genome shotgun (WGS) entry which is preliminary data.</text>
</comment>
<organism evidence="2 3">
    <name type="scientific">Linnemannia exigua</name>
    <dbReference type="NCBI Taxonomy" id="604196"/>
    <lineage>
        <taxon>Eukaryota</taxon>
        <taxon>Fungi</taxon>
        <taxon>Fungi incertae sedis</taxon>
        <taxon>Mucoromycota</taxon>
        <taxon>Mortierellomycotina</taxon>
        <taxon>Mortierellomycetes</taxon>
        <taxon>Mortierellales</taxon>
        <taxon>Mortierellaceae</taxon>
        <taxon>Linnemannia</taxon>
    </lineage>
</organism>
<feature type="region of interest" description="Disordered" evidence="1">
    <location>
        <begin position="56"/>
        <end position="105"/>
    </location>
</feature>
<dbReference type="Proteomes" id="UP001194580">
    <property type="component" value="Unassembled WGS sequence"/>
</dbReference>
<dbReference type="EMBL" id="JAAAIL010001120">
    <property type="protein sequence ID" value="KAG0271525.1"/>
    <property type="molecule type" value="Genomic_DNA"/>
</dbReference>
<feature type="compositionally biased region" description="Polar residues" evidence="1">
    <location>
        <begin position="22"/>
        <end position="41"/>
    </location>
</feature>
<feature type="compositionally biased region" description="Polar residues" evidence="1">
    <location>
        <begin position="57"/>
        <end position="67"/>
    </location>
</feature>